<evidence type="ECO:0000256" key="9">
    <source>
        <dbReference type="SAM" id="Phobius"/>
    </source>
</evidence>
<dbReference type="GO" id="GO:0003924">
    <property type="term" value="F:GTPase activity"/>
    <property type="evidence" value="ECO:0007669"/>
    <property type="project" value="UniProtKB-UniRule"/>
</dbReference>
<evidence type="ECO:0000256" key="6">
    <source>
        <dbReference type="ARBA" id="ARBA00022842"/>
    </source>
</evidence>
<dbReference type="PROSITE" id="PS51883">
    <property type="entry name" value="OBG"/>
    <property type="match status" value="1"/>
</dbReference>
<keyword evidence="5 8" id="KW-0378">Hydrolase</keyword>
<dbReference type="Pfam" id="PF01018">
    <property type="entry name" value="GTP1_OBG"/>
    <property type="match status" value="1"/>
</dbReference>
<dbReference type="PANTHER" id="PTHR11702:SF31">
    <property type="entry name" value="MITOCHONDRIAL RIBOSOME-ASSOCIATED GTPASE 2"/>
    <property type="match status" value="1"/>
</dbReference>
<dbReference type="CDD" id="cd01898">
    <property type="entry name" value="Obg"/>
    <property type="match status" value="1"/>
</dbReference>
<comment type="cofactor">
    <cofactor evidence="8">
        <name>Mg(2+)</name>
        <dbReference type="ChEBI" id="CHEBI:18420"/>
    </cofactor>
</comment>
<sequence>MREELIILSALFLFFIFWYIMHFIDEVKVYLKAGDGGNGAVSFRREKFIEFGGPDGGNGGKGGDIVFITTPGLNTLIDFRYKQHFKAERGEGGRGRNCTGESGKDLILNVPVGTQVFAQDGQTLIADLTEPNQSYIIAKGGRGGAGNAVFKSSVNQAPKRSIPGAEGDEIAVWLKLKLLSDVGLVGLPNAGKSTFLSVTTQAKPKIADYPFTTLKPQLGVVYIDLDEFVIADIPGLIEGASEGHGLGDKFLKHIERCSVLLHLIDIREDVVESYQTIREELKNYINDLSSKIEIIALNKSDTLSQEEIEVKQNRLEQLTGKEVLVCSAVAKIGIEPILRKLKTLLGNK</sequence>
<dbReference type="InterPro" id="IPR006169">
    <property type="entry name" value="GTP1_OBG_dom"/>
</dbReference>
<evidence type="ECO:0000259" key="11">
    <source>
        <dbReference type="PROSITE" id="PS51883"/>
    </source>
</evidence>
<dbReference type="HAMAP" id="MF_01454">
    <property type="entry name" value="GTPase_Obg"/>
    <property type="match status" value="1"/>
</dbReference>
<keyword evidence="6 8" id="KW-0460">Magnesium</keyword>
<dbReference type="NCBIfam" id="TIGR02729">
    <property type="entry name" value="Obg_CgtA"/>
    <property type="match status" value="1"/>
</dbReference>
<evidence type="ECO:0000256" key="8">
    <source>
        <dbReference type="HAMAP-Rule" id="MF_01454"/>
    </source>
</evidence>
<dbReference type="FunFam" id="2.70.210.12:FF:000001">
    <property type="entry name" value="GTPase Obg"/>
    <property type="match status" value="1"/>
</dbReference>
<dbReference type="GO" id="GO:0000287">
    <property type="term" value="F:magnesium ion binding"/>
    <property type="evidence" value="ECO:0007669"/>
    <property type="project" value="InterPro"/>
</dbReference>
<keyword evidence="4 8" id="KW-0547">Nucleotide-binding</keyword>
<comment type="subcellular location">
    <subcellularLocation>
        <location evidence="8">Cytoplasm</location>
    </subcellularLocation>
</comment>
<keyword evidence="13" id="KW-1185">Reference proteome</keyword>
<dbReference type="GO" id="GO:0043022">
    <property type="term" value="F:ribosome binding"/>
    <property type="evidence" value="ECO:0007669"/>
    <property type="project" value="UniProtKB-ARBA"/>
</dbReference>
<dbReference type="EC" id="3.6.5.-" evidence="8"/>
<protein>
    <recommendedName>
        <fullName evidence="8">GTPase Obg</fullName>
        <ecNumber evidence="8">3.6.5.-</ecNumber>
    </recommendedName>
    <alternativeName>
        <fullName evidence="8">GTP-binding protein Obg</fullName>
    </alternativeName>
</protein>
<dbReference type="InterPro" id="IPR045086">
    <property type="entry name" value="OBG_GTPase"/>
</dbReference>
<feature type="transmembrane region" description="Helical" evidence="9">
    <location>
        <begin position="6"/>
        <end position="24"/>
    </location>
</feature>
<proteinExistence type="inferred from homology"/>
<evidence type="ECO:0000256" key="5">
    <source>
        <dbReference type="ARBA" id="ARBA00022801"/>
    </source>
</evidence>
<dbReference type="AlphaFoldDB" id="A0A0C1N0M2"/>
<dbReference type="Proteomes" id="UP000031258">
    <property type="component" value="Unassembled WGS sequence"/>
</dbReference>
<feature type="binding site" evidence="8">
    <location>
        <begin position="186"/>
        <end position="193"/>
    </location>
    <ligand>
        <name>GTP</name>
        <dbReference type="ChEBI" id="CHEBI:37565"/>
    </ligand>
</feature>
<feature type="binding site" evidence="8">
    <location>
        <begin position="211"/>
        <end position="215"/>
    </location>
    <ligand>
        <name>GTP</name>
        <dbReference type="ChEBI" id="CHEBI:37565"/>
    </ligand>
</feature>
<name>A0A0C1N0M2_9RICK</name>
<evidence type="ECO:0000256" key="3">
    <source>
        <dbReference type="ARBA" id="ARBA00022723"/>
    </source>
</evidence>
<evidence type="ECO:0000313" key="12">
    <source>
        <dbReference type="EMBL" id="KIE05861.1"/>
    </source>
</evidence>
<feature type="binding site" evidence="8">
    <location>
        <position position="213"/>
    </location>
    <ligand>
        <name>Mg(2+)</name>
        <dbReference type="ChEBI" id="CHEBI:18420"/>
    </ligand>
</feature>
<evidence type="ECO:0000256" key="2">
    <source>
        <dbReference type="ARBA" id="ARBA00022490"/>
    </source>
</evidence>
<dbReference type="EMBL" id="JSWE01000058">
    <property type="protein sequence ID" value="KIE05861.1"/>
    <property type="molecule type" value="Genomic_DNA"/>
</dbReference>
<dbReference type="InterPro" id="IPR014100">
    <property type="entry name" value="GTP-bd_Obg/CgtA"/>
</dbReference>
<dbReference type="PATRIC" id="fig|86105.3.peg.275"/>
<keyword evidence="9" id="KW-1133">Transmembrane helix</keyword>
<dbReference type="GO" id="GO:0005737">
    <property type="term" value="C:cytoplasm"/>
    <property type="evidence" value="ECO:0007669"/>
    <property type="project" value="UniProtKB-SubCell"/>
</dbReference>
<comment type="function">
    <text evidence="8">An essential GTPase which binds GTP, GDP and possibly (p)ppGpp with moderate affinity, with high nucleotide exchange rates and a fairly low GTP hydrolysis rate. Plays a role in control of the cell cycle, stress response, ribosome biogenesis and in those bacteria that undergo differentiation, in morphogenesis control.</text>
</comment>
<organism evidence="12 13">
    <name type="scientific">Candidatus Jidaibacter acanthamoebae</name>
    <dbReference type="NCBI Taxonomy" id="86105"/>
    <lineage>
        <taxon>Bacteria</taxon>
        <taxon>Pseudomonadati</taxon>
        <taxon>Pseudomonadota</taxon>
        <taxon>Alphaproteobacteria</taxon>
        <taxon>Rickettsiales</taxon>
        <taxon>Candidatus Midichloriaceae</taxon>
        <taxon>Candidatus Jidaibacter</taxon>
    </lineage>
</organism>
<accession>A0A0C1N0M2</accession>
<keyword evidence="2 8" id="KW-0963">Cytoplasm</keyword>
<dbReference type="Gene3D" id="2.70.210.12">
    <property type="entry name" value="GTP1/OBG domain"/>
    <property type="match status" value="1"/>
</dbReference>
<dbReference type="NCBIfam" id="NF008955">
    <property type="entry name" value="PRK12297.1"/>
    <property type="match status" value="1"/>
</dbReference>
<feature type="binding site" evidence="8">
    <location>
        <begin position="298"/>
        <end position="301"/>
    </location>
    <ligand>
        <name>GTP</name>
        <dbReference type="ChEBI" id="CHEBI:37565"/>
    </ligand>
</feature>
<gene>
    <name evidence="12" type="primary">obg_2</name>
    <name evidence="8" type="synonym">obg</name>
    <name evidence="12" type="ORF">NF27_CG00410</name>
</gene>
<keyword evidence="9" id="KW-0472">Membrane</keyword>
<feature type="domain" description="Obg" evidence="11">
    <location>
        <begin position="21"/>
        <end position="179"/>
    </location>
</feature>
<keyword evidence="9" id="KW-0812">Transmembrane</keyword>
<feature type="binding site" evidence="8">
    <location>
        <begin position="327"/>
        <end position="329"/>
    </location>
    <ligand>
        <name>GTP</name>
        <dbReference type="ChEBI" id="CHEBI:37565"/>
    </ligand>
</feature>
<evidence type="ECO:0000256" key="4">
    <source>
        <dbReference type="ARBA" id="ARBA00022741"/>
    </source>
</evidence>
<dbReference type="Pfam" id="PF01926">
    <property type="entry name" value="MMR_HSR1"/>
    <property type="match status" value="1"/>
</dbReference>
<dbReference type="PRINTS" id="PR00326">
    <property type="entry name" value="GTP1OBG"/>
</dbReference>
<keyword evidence="3 8" id="KW-0479">Metal-binding</keyword>
<comment type="caution">
    <text evidence="12">The sequence shown here is derived from an EMBL/GenBank/DDBJ whole genome shotgun (WGS) entry which is preliminary data.</text>
</comment>
<comment type="similarity">
    <text evidence="1 8">Belongs to the TRAFAC class OBG-HflX-like GTPase superfamily. OBG GTPase family.</text>
</comment>
<dbReference type="InterPro" id="IPR006074">
    <property type="entry name" value="GTP1-OBG_CS"/>
</dbReference>
<evidence type="ECO:0000259" key="10">
    <source>
        <dbReference type="PROSITE" id="PS51710"/>
    </source>
</evidence>
<dbReference type="Gene3D" id="3.40.50.300">
    <property type="entry name" value="P-loop containing nucleotide triphosphate hydrolases"/>
    <property type="match status" value="1"/>
</dbReference>
<feature type="domain" description="OBG-type G" evidence="10">
    <location>
        <begin position="180"/>
        <end position="346"/>
    </location>
</feature>
<evidence type="ECO:0000256" key="7">
    <source>
        <dbReference type="ARBA" id="ARBA00023134"/>
    </source>
</evidence>
<dbReference type="PROSITE" id="PS51710">
    <property type="entry name" value="G_OBG"/>
    <property type="match status" value="1"/>
</dbReference>
<feature type="binding site" evidence="8">
    <location>
        <begin position="232"/>
        <end position="235"/>
    </location>
    <ligand>
        <name>GTP</name>
        <dbReference type="ChEBI" id="CHEBI:37565"/>
    </ligand>
</feature>
<dbReference type="InterPro" id="IPR006073">
    <property type="entry name" value="GTP-bd"/>
</dbReference>
<reference evidence="12 13" key="1">
    <citation type="submission" date="2014-11" db="EMBL/GenBank/DDBJ databases">
        <title>A Rickettsiales Symbiont of Amoebae With Ancient Features.</title>
        <authorList>
            <person name="Schulz F."/>
            <person name="Martijn J."/>
            <person name="Wascher F."/>
            <person name="Kostanjsek R."/>
            <person name="Ettema T.J."/>
            <person name="Horn M."/>
        </authorList>
    </citation>
    <scope>NUCLEOTIDE SEQUENCE [LARGE SCALE GENOMIC DNA]</scope>
    <source>
        <strain evidence="12 13">UWC36</strain>
    </source>
</reference>
<dbReference type="InterPro" id="IPR027417">
    <property type="entry name" value="P-loop_NTPase"/>
</dbReference>
<dbReference type="GO" id="GO:0042254">
    <property type="term" value="P:ribosome biogenesis"/>
    <property type="evidence" value="ECO:0007669"/>
    <property type="project" value="UniProtKB-UniRule"/>
</dbReference>
<feature type="binding site" evidence="8">
    <location>
        <position position="193"/>
    </location>
    <ligand>
        <name>Mg(2+)</name>
        <dbReference type="ChEBI" id="CHEBI:18420"/>
    </ligand>
</feature>
<dbReference type="InterPro" id="IPR036726">
    <property type="entry name" value="GTP1_OBG_dom_sf"/>
</dbReference>
<evidence type="ECO:0000256" key="1">
    <source>
        <dbReference type="ARBA" id="ARBA00007699"/>
    </source>
</evidence>
<dbReference type="STRING" id="86105.NF27_CG00410"/>
<dbReference type="InterPro" id="IPR031167">
    <property type="entry name" value="G_OBG"/>
</dbReference>
<dbReference type="SUPFAM" id="SSF52540">
    <property type="entry name" value="P-loop containing nucleoside triphosphate hydrolases"/>
    <property type="match status" value="1"/>
</dbReference>
<dbReference type="PIRSF" id="PIRSF002401">
    <property type="entry name" value="GTP_bd_Obg/CgtA"/>
    <property type="match status" value="1"/>
</dbReference>
<comment type="subunit">
    <text evidence="8">Monomer.</text>
</comment>
<dbReference type="NCBIfam" id="NF008956">
    <property type="entry name" value="PRK12299.1"/>
    <property type="match status" value="1"/>
</dbReference>
<evidence type="ECO:0000313" key="13">
    <source>
        <dbReference type="Proteomes" id="UP000031258"/>
    </source>
</evidence>
<dbReference type="SUPFAM" id="SSF82051">
    <property type="entry name" value="Obg GTP-binding protein N-terminal domain"/>
    <property type="match status" value="1"/>
</dbReference>
<dbReference type="GO" id="GO:0005525">
    <property type="term" value="F:GTP binding"/>
    <property type="evidence" value="ECO:0007669"/>
    <property type="project" value="UniProtKB-UniRule"/>
</dbReference>
<dbReference type="PROSITE" id="PS00905">
    <property type="entry name" value="GTP1_OBG"/>
    <property type="match status" value="1"/>
</dbReference>
<keyword evidence="7 8" id="KW-0342">GTP-binding</keyword>
<dbReference type="PANTHER" id="PTHR11702">
    <property type="entry name" value="DEVELOPMENTALLY REGULATED GTP-BINDING PROTEIN-RELATED"/>
    <property type="match status" value="1"/>
</dbReference>